<gene>
    <name evidence="2" type="ORF">CCMP2556_LOCUS43420</name>
</gene>
<feature type="transmembrane region" description="Helical" evidence="1">
    <location>
        <begin position="397"/>
        <end position="422"/>
    </location>
</feature>
<feature type="transmembrane region" description="Helical" evidence="1">
    <location>
        <begin position="194"/>
        <end position="216"/>
    </location>
</feature>
<feature type="transmembrane region" description="Helical" evidence="1">
    <location>
        <begin position="428"/>
        <end position="454"/>
    </location>
</feature>
<keyword evidence="3" id="KW-1185">Reference proteome</keyword>
<comment type="caution">
    <text evidence="2">The sequence shown here is derived from an EMBL/GenBank/DDBJ whole genome shotgun (WGS) entry which is preliminary data.</text>
</comment>
<evidence type="ECO:0000313" key="2">
    <source>
        <dbReference type="EMBL" id="CAK9090343.1"/>
    </source>
</evidence>
<feature type="transmembrane region" description="Helical" evidence="1">
    <location>
        <begin position="149"/>
        <end position="173"/>
    </location>
</feature>
<reference evidence="2 3" key="1">
    <citation type="submission" date="2024-02" db="EMBL/GenBank/DDBJ databases">
        <authorList>
            <person name="Chen Y."/>
            <person name="Shah S."/>
            <person name="Dougan E. K."/>
            <person name="Thang M."/>
            <person name="Chan C."/>
        </authorList>
    </citation>
    <scope>NUCLEOTIDE SEQUENCE [LARGE SCALE GENOMIC DNA]</scope>
</reference>
<feature type="transmembrane region" description="Helical" evidence="1">
    <location>
        <begin position="321"/>
        <end position="342"/>
    </location>
</feature>
<name>A0ABP0QQD3_9DINO</name>
<feature type="transmembrane region" description="Helical" evidence="1">
    <location>
        <begin position="259"/>
        <end position="277"/>
    </location>
</feature>
<keyword evidence="1" id="KW-0472">Membrane</keyword>
<feature type="transmembrane region" description="Helical" evidence="1">
    <location>
        <begin position="83"/>
        <end position="105"/>
    </location>
</feature>
<feature type="transmembrane region" description="Helical" evidence="1">
    <location>
        <begin position="117"/>
        <end position="143"/>
    </location>
</feature>
<feature type="transmembrane region" description="Helical" evidence="1">
    <location>
        <begin position="362"/>
        <end position="385"/>
    </location>
</feature>
<evidence type="ECO:0000313" key="3">
    <source>
        <dbReference type="Proteomes" id="UP001642484"/>
    </source>
</evidence>
<evidence type="ECO:0000256" key="1">
    <source>
        <dbReference type="SAM" id="Phobius"/>
    </source>
</evidence>
<feature type="transmembrane region" description="Helical" evidence="1">
    <location>
        <begin position="474"/>
        <end position="497"/>
    </location>
</feature>
<organism evidence="2 3">
    <name type="scientific">Durusdinium trenchii</name>
    <dbReference type="NCBI Taxonomy" id="1381693"/>
    <lineage>
        <taxon>Eukaryota</taxon>
        <taxon>Sar</taxon>
        <taxon>Alveolata</taxon>
        <taxon>Dinophyceae</taxon>
        <taxon>Suessiales</taxon>
        <taxon>Symbiodiniaceae</taxon>
        <taxon>Durusdinium</taxon>
    </lineage>
</organism>
<protein>
    <submittedName>
        <fullName evidence="2">Uncharacterized protein</fullName>
    </submittedName>
</protein>
<accession>A0ABP0QQD3</accession>
<sequence length="632" mass="71548">MRYVVAHWFHGRYPCLEPSERKRQCMELMLNCPGSLQRRVLWVAVLWWLCVLGYGYFMWISKGCEPYMPFISDMGLNAHVPKVFLMGTMVEGLLISSWLLWATLARSHILKLLRLRFVALEALCVLCGASVALGTFFIGVFPWDVYSYLHFACASGVFWGGCFYSFFTCLLCLGISCEYPLNLLGTRSRWRMMYTWLTPLCGFCLLAVFLCLFAAYDTRPEFFSWTWWPEIQASAREDFLGYCSGRSWHGLPWVNSCAFWEWATLMLLFVSMLAGQADIELYLDLKGGTQAELLPFDRLEGSELLAGRWRSPLGTLGSARCWWLALVLGPPSVFALMYFIWVHGCSPLPPLLSHFGLNKHTSCIFCSGLLFFDSIFAIWLLHLLTGQWATAQRRDSAFLLLSGFQATGASLMVVGFGGIGFVRWDLHLALHALCGLCILIGFGLWSTCELIGTFPELFAKDRPRWHRPLRLLQYLSWGGTWFALFAGGSGMSFQAAVRAASGWAWLPATLSFVHEDFAQICSGGSPTFSWSHYYALCQWMWMGCMHCFVIDPVVCGLGEPLERHGHHTYKCWQSSELTGGTVACSICDSEVYFLVSKVEESGQHRSLRPPLRMVLLLGIAAAGLFRLIWNTW</sequence>
<dbReference type="Proteomes" id="UP001642484">
    <property type="component" value="Unassembled WGS sequence"/>
</dbReference>
<feature type="transmembrane region" description="Helical" evidence="1">
    <location>
        <begin position="40"/>
        <end position="60"/>
    </location>
</feature>
<keyword evidence="1" id="KW-0812">Transmembrane</keyword>
<dbReference type="EMBL" id="CAXAMN010024829">
    <property type="protein sequence ID" value="CAK9090343.1"/>
    <property type="molecule type" value="Genomic_DNA"/>
</dbReference>
<proteinExistence type="predicted"/>
<keyword evidence="1" id="KW-1133">Transmembrane helix</keyword>
<feature type="transmembrane region" description="Helical" evidence="1">
    <location>
        <begin position="611"/>
        <end position="629"/>
    </location>
</feature>